<organism evidence="1 2">
    <name type="scientific">Pedobacter ginsenosidimutans</name>
    <dbReference type="NCBI Taxonomy" id="687842"/>
    <lineage>
        <taxon>Bacteria</taxon>
        <taxon>Pseudomonadati</taxon>
        <taxon>Bacteroidota</taxon>
        <taxon>Sphingobacteriia</taxon>
        <taxon>Sphingobacteriales</taxon>
        <taxon>Sphingobacteriaceae</taxon>
        <taxon>Pedobacter</taxon>
    </lineage>
</organism>
<gene>
    <name evidence="1" type="ORF">ASU31_16375</name>
</gene>
<reference evidence="1 2" key="1">
    <citation type="submission" date="2015-11" db="EMBL/GenBank/DDBJ databases">
        <title>Sequence of Pedobacter ginsenosidimutans.</title>
        <authorList>
            <person name="Carson E."/>
            <person name="Keyser V."/>
            <person name="Newman J."/>
            <person name="Miller J."/>
        </authorList>
    </citation>
    <scope>NUCLEOTIDE SEQUENCE [LARGE SCALE GENOMIC DNA]</scope>
    <source>
        <strain evidence="1 2">KACC 14530</strain>
    </source>
</reference>
<dbReference type="EMBL" id="LMZQ01000013">
    <property type="protein sequence ID" value="KRT14899.1"/>
    <property type="molecule type" value="Genomic_DNA"/>
</dbReference>
<proteinExistence type="predicted"/>
<keyword evidence="2" id="KW-1185">Reference proteome</keyword>
<comment type="caution">
    <text evidence="1">The sequence shown here is derived from an EMBL/GenBank/DDBJ whole genome shotgun (WGS) entry which is preliminary data.</text>
</comment>
<sequence>MFGSGRLDDISKNKNPIQKTTIEIACKAGQIGNQLEMRTKFFQPFCSVNDVPGFDGEIKI</sequence>
<dbReference type="AlphaFoldDB" id="A0A0T5VLZ0"/>
<accession>A0A0T5VLZ0</accession>
<name>A0A0T5VLZ0_9SPHI</name>
<protein>
    <submittedName>
        <fullName evidence="1">Uncharacterized protein</fullName>
    </submittedName>
</protein>
<evidence type="ECO:0000313" key="1">
    <source>
        <dbReference type="EMBL" id="KRT14899.1"/>
    </source>
</evidence>
<dbReference type="Proteomes" id="UP000051950">
    <property type="component" value="Unassembled WGS sequence"/>
</dbReference>
<evidence type="ECO:0000313" key="2">
    <source>
        <dbReference type="Proteomes" id="UP000051950"/>
    </source>
</evidence>